<comment type="similarity">
    <text evidence="1">Belongs to the type-I restriction system S methylase family.</text>
</comment>
<keyword evidence="3" id="KW-0238">DNA-binding</keyword>
<organism evidence="5 6">
    <name type="scientific">Flagellimonas halotolerans</name>
    <dbReference type="NCBI Taxonomy" id="3112164"/>
    <lineage>
        <taxon>Bacteria</taxon>
        <taxon>Pseudomonadati</taxon>
        <taxon>Bacteroidota</taxon>
        <taxon>Flavobacteriia</taxon>
        <taxon>Flavobacteriales</taxon>
        <taxon>Flavobacteriaceae</taxon>
        <taxon>Flagellimonas</taxon>
    </lineage>
</organism>
<evidence type="ECO:0000313" key="6">
    <source>
        <dbReference type="Proteomes" id="UP001355298"/>
    </source>
</evidence>
<keyword evidence="2" id="KW-0680">Restriction system</keyword>
<gene>
    <name evidence="5" type="ORF">VOP03_09070</name>
</gene>
<dbReference type="CDD" id="cd17267">
    <property type="entry name" value="RMtype1_S_EcoAO83I-TRD1-CR1_like"/>
    <property type="match status" value="1"/>
</dbReference>
<dbReference type="EC" id="3.1.21.-" evidence="5"/>
<dbReference type="PANTHER" id="PTHR30408">
    <property type="entry name" value="TYPE-1 RESTRICTION ENZYME ECOKI SPECIFICITY PROTEIN"/>
    <property type="match status" value="1"/>
</dbReference>
<dbReference type="Proteomes" id="UP001355298">
    <property type="component" value="Unassembled WGS sequence"/>
</dbReference>
<dbReference type="EMBL" id="JAYMGW010000006">
    <property type="protein sequence ID" value="MEC4265495.1"/>
    <property type="molecule type" value="Genomic_DNA"/>
</dbReference>
<dbReference type="Gene3D" id="1.10.287.1120">
    <property type="entry name" value="Bipartite methylase S protein"/>
    <property type="match status" value="1"/>
</dbReference>
<dbReference type="GO" id="GO:0004519">
    <property type="term" value="F:endonuclease activity"/>
    <property type="evidence" value="ECO:0007669"/>
    <property type="project" value="UniProtKB-KW"/>
</dbReference>
<dbReference type="Gene3D" id="3.90.220.20">
    <property type="entry name" value="DNA methylase specificity domains"/>
    <property type="match status" value="2"/>
</dbReference>
<accession>A0ABU6IQV9</accession>
<feature type="domain" description="Type I restriction modification DNA specificity" evidence="4">
    <location>
        <begin position="18"/>
        <end position="193"/>
    </location>
</feature>
<comment type="caution">
    <text evidence="5">The sequence shown here is derived from an EMBL/GenBank/DDBJ whole genome shotgun (WGS) entry which is preliminary data.</text>
</comment>
<dbReference type="InterPro" id="IPR000055">
    <property type="entry name" value="Restrct_endonuc_typeI_TRD"/>
</dbReference>
<reference evidence="5 6" key="1">
    <citation type="submission" date="2024-01" db="EMBL/GenBank/DDBJ databases">
        <title>The strains designed SYSU M86414 and SYSU M84420 isolated from the marine sediment in San Sha City (Hainan Province, China).</title>
        <authorList>
            <person name="Guo D."/>
        </authorList>
    </citation>
    <scope>NUCLEOTIDE SEQUENCE [LARGE SCALE GENOMIC DNA]</scope>
    <source>
        <strain evidence="5 6">SYSU M84420</strain>
    </source>
</reference>
<evidence type="ECO:0000256" key="3">
    <source>
        <dbReference type="ARBA" id="ARBA00023125"/>
    </source>
</evidence>
<keyword evidence="5" id="KW-0255">Endonuclease</keyword>
<dbReference type="SUPFAM" id="SSF116734">
    <property type="entry name" value="DNA methylase specificity domain"/>
    <property type="match status" value="2"/>
</dbReference>
<protein>
    <submittedName>
        <fullName evidence="5">Restriction endonuclease subunit S</fullName>
        <ecNumber evidence="5">3.1.21.-</ecNumber>
    </submittedName>
</protein>
<name>A0ABU6IQV9_9FLAO</name>
<dbReference type="InterPro" id="IPR052021">
    <property type="entry name" value="Type-I_RS_S_subunit"/>
</dbReference>
<dbReference type="InterPro" id="IPR044946">
    <property type="entry name" value="Restrct_endonuc_typeI_TRD_sf"/>
</dbReference>
<evidence type="ECO:0000259" key="4">
    <source>
        <dbReference type="Pfam" id="PF01420"/>
    </source>
</evidence>
<keyword evidence="5" id="KW-0378">Hydrolase</keyword>
<sequence>MKEQKRVPKLRFEEFSGEWETKKLGLLCSKIGSGSTPSGGQEVYQQTGIPFIRSQNVINNELILDHTCIPESINSKMKGSIVKSNDILLNITGGSIGRSCVVPKGFKIGNVNQHVSIIRLKKDEPKFIQSFLASYRGQKLILRGQTGSGREGLNFQSIRGFKINIPTLTEQQKIAAFISAVDKKITQLQQKQRLLEAYKKGVMQRIFSQELRFTREDGSAYPDWEEQKMRDVAPLQRGFDLPTSKIIEGDYPVVYSNGILRKHKEFKVNAPGVITGRSGTIGQVTYINEKFWPHNTSLWVTDFKGNYPKFIYYLYHFFKLERFNAGSTVPTLNRNDVHAVKKHIPIRPEQTQIAHFLSAIDKKIAVVETQIEQTQQFKKGLLQQMFA</sequence>
<dbReference type="GO" id="GO:0016787">
    <property type="term" value="F:hydrolase activity"/>
    <property type="evidence" value="ECO:0007669"/>
    <property type="project" value="UniProtKB-KW"/>
</dbReference>
<evidence type="ECO:0000313" key="5">
    <source>
        <dbReference type="EMBL" id="MEC4265495.1"/>
    </source>
</evidence>
<dbReference type="PANTHER" id="PTHR30408:SF12">
    <property type="entry name" value="TYPE I RESTRICTION ENZYME MJAVIII SPECIFICITY SUBUNIT"/>
    <property type="match status" value="1"/>
</dbReference>
<evidence type="ECO:0000256" key="1">
    <source>
        <dbReference type="ARBA" id="ARBA00010923"/>
    </source>
</evidence>
<feature type="domain" description="Type I restriction modification DNA specificity" evidence="4">
    <location>
        <begin position="223"/>
        <end position="373"/>
    </location>
</feature>
<evidence type="ECO:0000256" key="2">
    <source>
        <dbReference type="ARBA" id="ARBA00022747"/>
    </source>
</evidence>
<keyword evidence="5" id="KW-0540">Nuclease</keyword>
<proteinExistence type="inferred from homology"/>
<dbReference type="CDD" id="cd17246">
    <property type="entry name" value="RMtype1_S_SonII-TRD2-CR2_like"/>
    <property type="match status" value="1"/>
</dbReference>
<dbReference type="RefSeq" id="WP_326278521.1">
    <property type="nucleotide sequence ID" value="NZ_JAYKYV010000006.1"/>
</dbReference>
<dbReference type="Pfam" id="PF01420">
    <property type="entry name" value="Methylase_S"/>
    <property type="match status" value="2"/>
</dbReference>
<keyword evidence="6" id="KW-1185">Reference proteome</keyword>